<evidence type="ECO:0000256" key="15">
    <source>
        <dbReference type="ARBA" id="ARBA00023180"/>
    </source>
</evidence>
<dbReference type="FunFam" id="3.30.70.1230:FF:000001">
    <property type="entry name" value="Adenylate cyclase"/>
    <property type="match status" value="1"/>
</dbReference>
<proteinExistence type="inferred from homology"/>
<keyword evidence="11" id="KW-0460">Magnesium</keyword>
<dbReference type="GO" id="GO:0005886">
    <property type="term" value="C:plasma membrane"/>
    <property type="evidence" value="ECO:0007669"/>
    <property type="project" value="TreeGrafter"/>
</dbReference>
<evidence type="ECO:0000256" key="1">
    <source>
        <dbReference type="ARBA" id="ARBA00001593"/>
    </source>
</evidence>
<evidence type="ECO:0000256" key="13">
    <source>
        <dbReference type="ARBA" id="ARBA00022998"/>
    </source>
</evidence>
<reference evidence="21 22" key="1">
    <citation type="submission" date="2008-02" db="EMBL/GenBank/DDBJ databases">
        <title>A 6x draft sequence assembly of the Pongo pygmaeus abelii genome.</title>
        <authorList>
            <person name="Wilson R.K."/>
            <person name="Mardis E."/>
        </authorList>
    </citation>
    <scope>NUCLEOTIDE SEQUENCE [LARGE SCALE GENOMIC DNA]</scope>
</reference>
<feature type="region of interest" description="Disordered" evidence="18">
    <location>
        <begin position="400"/>
        <end position="419"/>
    </location>
</feature>
<accession>H2P9J1</accession>
<evidence type="ECO:0000256" key="8">
    <source>
        <dbReference type="ARBA" id="ARBA00022737"/>
    </source>
</evidence>
<feature type="transmembrane region" description="Helical" evidence="19">
    <location>
        <begin position="153"/>
        <end position="172"/>
    </location>
</feature>
<protein>
    <recommendedName>
        <fullName evidence="5">adenylate cyclase</fullName>
        <ecNumber evidence="5">4.6.1.1</ecNumber>
    </recommendedName>
</protein>
<dbReference type="EC" id="4.6.1.1" evidence="5"/>
<dbReference type="FunCoup" id="H2P9J1">
    <property type="interactions" value="1428"/>
</dbReference>
<keyword evidence="9" id="KW-0547">Nucleotide-binding</keyword>
<evidence type="ECO:0000256" key="10">
    <source>
        <dbReference type="ARBA" id="ARBA00022840"/>
    </source>
</evidence>
<dbReference type="Proteomes" id="UP000001595">
    <property type="component" value="Chromosome 3"/>
</dbReference>
<reference evidence="21" key="3">
    <citation type="submission" date="2025-09" db="UniProtKB">
        <authorList>
            <consortium name="Ensembl"/>
        </authorList>
    </citation>
    <scope>IDENTIFICATION</scope>
</reference>
<keyword evidence="13" id="KW-0115">cAMP biosynthesis</keyword>
<dbReference type="GO" id="GO:0004016">
    <property type="term" value="F:adenylate cyclase activity"/>
    <property type="evidence" value="ECO:0007669"/>
    <property type="project" value="UniProtKB-EC"/>
</dbReference>
<keyword evidence="10" id="KW-0067">ATP-binding</keyword>
<dbReference type="Gene3D" id="3.30.70.1230">
    <property type="entry name" value="Nucleotide cyclase"/>
    <property type="match status" value="1"/>
</dbReference>
<dbReference type="eggNOG" id="KOG3619">
    <property type="taxonomic scope" value="Eukaryota"/>
</dbReference>
<dbReference type="InterPro" id="IPR029787">
    <property type="entry name" value="Nucleotide_cyclase"/>
</dbReference>
<dbReference type="PROSITE" id="PS50125">
    <property type="entry name" value="GUANYLATE_CYCLASE_2"/>
    <property type="match status" value="1"/>
</dbReference>
<dbReference type="PANTHER" id="PTHR45627:SF7">
    <property type="entry name" value="ADENYLATE CYCLASE TYPE 5"/>
    <property type="match status" value="1"/>
</dbReference>
<evidence type="ECO:0000256" key="14">
    <source>
        <dbReference type="ARBA" id="ARBA00023136"/>
    </source>
</evidence>
<evidence type="ECO:0000256" key="19">
    <source>
        <dbReference type="SAM" id="Phobius"/>
    </source>
</evidence>
<keyword evidence="16 17" id="KW-0456">Lyase</keyword>
<sequence length="515" mass="56947">MNSTLVGVFTIILVFLAAFVNMFTCNSRDLLGCLAQEHNISTSQVNACHVVESAINYSLGDEQGFCGSPWPNCNFPEYFTYSVLLSLLACSVFLQISCIGKLVLMLAIELIYVLIVEVPGVTLFDNADLLVTANAIDFFNNGTSQCPEHATKVALKVVTPIIISVFVLALYLHAQQVESTARLDFLWKLQATEEKEEMEELQAYNRRLLHNILPKDVAAHFLARERRNDELYYQSCECVAVMFASIANFSEFYVELEANNEGVECLRLLNEIIADFDEIISEDRFRQLEKIKTIGSTYMAASGLNDSTYDKVGKTHIKALADFAMKLMDQMKYINEHSFNNFQMKIGLNIGPVVAGVIGARKPQYDIWGNTVNVASRMDSTGVPDRIQVSHHRHVPGAGCQHIPAGVPGRGQGQGQRRDDDLLPQWRAPAQLAAVGQWCQAAWPPEAWKQLLCVLGVAGKPFSSPQGCAAEIFHLDSRAASAFAGGQRPLSQALGCQRPASTQLTKDVSLCRRLC</sequence>
<evidence type="ECO:0000256" key="4">
    <source>
        <dbReference type="ARBA" id="ARBA00004141"/>
    </source>
</evidence>
<dbReference type="InterPro" id="IPR001054">
    <property type="entry name" value="A/G_cyclase"/>
</dbReference>
<dbReference type="GeneTree" id="ENSGT00940000158054"/>
<dbReference type="Ensembl" id="ENSPPYT00000015672.3">
    <property type="protein sequence ID" value="ENSPPYP00000015070.3"/>
    <property type="gene ID" value="ENSPPYG00000013473.3"/>
</dbReference>
<comment type="subcellular location">
    <subcellularLocation>
        <location evidence="4">Membrane</location>
        <topology evidence="4">Multi-pass membrane protein</topology>
    </subcellularLocation>
</comment>
<evidence type="ECO:0000259" key="20">
    <source>
        <dbReference type="PROSITE" id="PS50125"/>
    </source>
</evidence>
<keyword evidence="12 19" id="KW-1133">Transmembrane helix</keyword>
<evidence type="ECO:0000256" key="6">
    <source>
        <dbReference type="ARBA" id="ARBA00022692"/>
    </source>
</evidence>
<dbReference type="InParanoid" id="H2P9J1"/>
<comment type="similarity">
    <text evidence="17">Belongs to the adenylyl cyclase class-4/guanylyl cyclase family.</text>
</comment>
<evidence type="ECO:0000256" key="2">
    <source>
        <dbReference type="ARBA" id="ARBA00001936"/>
    </source>
</evidence>
<comment type="cofactor">
    <cofactor evidence="2">
        <name>Mn(2+)</name>
        <dbReference type="ChEBI" id="CHEBI:29035"/>
    </cofactor>
</comment>
<feature type="transmembrane region" description="Helical" evidence="19">
    <location>
        <begin position="103"/>
        <end position="124"/>
    </location>
</feature>
<feature type="domain" description="Guanylate cyclase" evidence="20">
    <location>
        <begin position="240"/>
        <end position="379"/>
    </location>
</feature>
<keyword evidence="14 19" id="KW-0472">Membrane</keyword>
<evidence type="ECO:0000256" key="11">
    <source>
        <dbReference type="ARBA" id="ARBA00022842"/>
    </source>
</evidence>
<dbReference type="PROSITE" id="PS00452">
    <property type="entry name" value="GUANYLATE_CYCLASE_1"/>
    <property type="match status" value="1"/>
</dbReference>
<name>H2P9J1_PONAB</name>
<dbReference type="Pfam" id="PF00211">
    <property type="entry name" value="Guanylate_cyc"/>
    <property type="match status" value="1"/>
</dbReference>
<evidence type="ECO:0000256" key="9">
    <source>
        <dbReference type="ARBA" id="ARBA00022741"/>
    </source>
</evidence>
<evidence type="ECO:0000256" key="3">
    <source>
        <dbReference type="ARBA" id="ARBA00001946"/>
    </source>
</evidence>
<evidence type="ECO:0000256" key="18">
    <source>
        <dbReference type="SAM" id="MobiDB-lite"/>
    </source>
</evidence>
<reference evidence="21" key="2">
    <citation type="submission" date="2025-08" db="UniProtKB">
        <authorList>
            <consortium name="Ensembl"/>
        </authorList>
    </citation>
    <scope>IDENTIFICATION</scope>
</reference>
<keyword evidence="15" id="KW-0325">Glycoprotein</keyword>
<dbReference type="GO" id="GO:0005524">
    <property type="term" value="F:ATP binding"/>
    <property type="evidence" value="ECO:0007669"/>
    <property type="project" value="UniProtKB-KW"/>
</dbReference>
<dbReference type="InterPro" id="IPR018297">
    <property type="entry name" value="A/G_cyclase_CS"/>
</dbReference>
<evidence type="ECO:0000256" key="7">
    <source>
        <dbReference type="ARBA" id="ARBA00022723"/>
    </source>
</evidence>
<evidence type="ECO:0000256" key="17">
    <source>
        <dbReference type="RuleBase" id="RU000405"/>
    </source>
</evidence>
<comment type="catalytic activity">
    <reaction evidence="1">
        <text>ATP = 3',5'-cyclic AMP + diphosphate</text>
        <dbReference type="Rhea" id="RHEA:15389"/>
        <dbReference type="ChEBI" id="CHEBI:30616"/>
        <dbReference type="ChEBI" id="CHEBI:33019"/>
        <dbReference type="ChEBI" id="CHEBI:58165"/>
        <dbReference type="EC" id="4.6.1.1"/>
    </reaction>
</comment>
<feature type="transmembrane region" description="Helical" evidence="19">
    <location>
        <begin position="78"/>
        <end position="96"/>
    </location>
</feature>
<evidence type="ECO:0000313" key="21">
    <source>
        <dbReference type="Ensembl" id="ENSPPYP00000015070.3"/>
    </source>
</evidence>
<keyword evidence="6 19" id="KW-0812">Transmembrane</keyword>
<dbReference type="GO" id="GO:0035556">
    <property type="term" value="P:intracellular signal transduction"/>
    <property type="evidence" value="ECO:0007669"/>
    <property type="project" value="InterPro"/>
</dbReference>
<evidence type="ECO:0000256" key="5">
    <source>
        <dbReference type="ARBA" id="ARBA00012201"/>
    </source>
</evidence>
<keyword evidence="8" id="KW-0677">Repeat</keyword>
<dbReference type="GO" id="GO:0007189">
    <property type="term" value="P:adenylate cyclase-activating G protein-coupled receptor signaling pathway"/>
    <property type="evidence" value="ECO:0007669"/>
    <property type="project" value="TreeGrafter"/>
</dbReference>
<keyword evidence="22" id="KW-1185">Reference proteome</keyword>
<dbReference type="AlphaFoldDB" id="H2P9J1"/>
<evidence type="ECO:0000256" key="16">
    <source>
        <dbReference type="ARBA" id="ARBA00023239"/>
    </source>
</evidence>
<keyword evidence="7" id="KW-0479">Metal-binding</keyword>
<comment type="cofactor">
    <cofactor evidence="3">
        <name>Mg(2+)</name>
        <dbReference type="ChEBI" id="CHEBI:18420"/>
    </cofactor>
</comment>
<dbReference type="SUPFAM" id="SSF55073">
    <property type="entry name" value="Nucleotide cyclase"/>
    <property type="match status" value="1"/>
</dbReference>
<dbReference type="GO" id="GO:0046872">
    <property type="term" value="F:metal ion binding"/>
    <property type="evidence" value="ECO:0007669"/>
    <property type="project" value="UniProtKB-KW"/>
</dbReference>
<evidence type="ECO:0000313" key="22">
    <source>
        <dbReference type="Proteomes" id="UP000001595"/>
    </source>
</evidence>
<dbReference type="HOGENOM" id="CLU_001072_2_0_1"/>
<gene>
    <name evidence="21" type="primary">ADCY5</name>
</gene>
<organism evidence="21 22">
    <name type="scientific">Pongo abelii</name>
    <name type="common">Sumatran orangutan</name>
    <name type="synonym">Pongo pygmaeus abelii</name>
    <dbReference type="NCBI Taxonomy" id="9601"/>
    <lineage>
        <taxon>Eukaryota</taxon>
        <taxon>Metazoa</taxon>
        <taxon>Chordata</taxon>
        <taxon>Craniata</taxon>
        <taxon>Vertebrata</taxon>
        <taxon>Euteleostomi</taxon>
        <taxon>Mammalia</taxon>
        <taxon>Eutheria</taxon>
        <taxon>Euarchontoglires</taxon>
        <taxon>Primates</taxon>
        <taxon>Haplorrhini</taxon>
        <taxon>Catarrhini</taxon>
        <taxon>Hominidae</taxon>
        <taxon>Pongo</taxon>
    </lineage>
</organism>
<dbReference type="CDD" id="cd07302">
    <property type="entry name" value="CHD"/>
    <property type="match status" value="1"/>
</dbReference>
<dbReference type="GO" id="GO:0006171">
    <property type="term" value="P:cAMP biosynthetic process"/>
    <property type="evidence" value="ECO:0007669"/>
    <property type="project" value="UniProtKB-KW"/>
</dbReference>
<dbReference type="PANTHER" id="PTHR45627">
    <property type="entry name" value="ADENYLATE CYCLASE TYPE 1"/>
    <property type="match status" value="1"/>
</dbReference>
<evidence type="ECO:0000256" key="12">
    <source>
        <dbReference type="ARBA" id="ARBA00022989"/>
    </source>
</evidence>
<dbReference type="SMART" id="SM00044">
    <property type="entry name" value="CYCc"/>
    <property type="match status" value="1"/>
</dbReference>